<evidence type="ECO:0000256" key="3">
    <source>
        <dbReference type="ARBA" id="ARBA00022676"/>
    </source>
</evidence>
<dbReference type="PANTHER" id="PTHR43646:SF2">
    <property type="entry name" value="GLYCOSYLTRANSFERASE 2-LIKE DOMAIN-CONTAINING PROTEIN"/>
    <property type="match status" value="1"/>
</dbReference>
<dbReference type="SUPFAM" id="SSF53448">
    <property type="entry name" value="Nucleotide-diphospho-sugar transferases"/>
    <property type="match status" value="1"/>
</dbReference>
<evidence type="ECO:0000313" key="8">
    <source>
        <dbReference type="EMBL" id="GAA4939912.1"/>
    </source>
</evidence>
<dbReference type="Pfam" id="PF00535">
    <property type="entry name" value="Glycos_transf_2"/>
    <property type="match status" value="1"/>
</dbReference>
<dbReference type="InterPro" id="IPR029044">
    <property type="entry name" value="Nucleotide-diphossugar_trans"/>
</dbReference>
<evidence type="ECO:0000256" key="2">
    <source>
        <dbReference type="ARBA" id="ARBA00022475"/>
    </source>
</evidence>
<comment type="caution">
    <text evidence="8">The sequence shown here is derived from an EMBL/GenBank/DDBJ whole genome shotgun (WGS) entry which is preliminary data.</text>
</comment>
<feature type="transmembrane region" description="Helical" evidence="6">
    <location>
        <begin position="248"/>
        <end position="267"/>
    </location>
</feature>
<keyword evidence="3" id="KW-0328">Glycosyltransferase</keyword>
<reference evidence="9" key="1">
    <citation type="journal article" date="2019" name="Int. J. Syst. Evol. Microbiol.">
        <title>The Global Catalogue of Microorganisms (GCM) 10K type strain sequencing project: providing services to taxonomists for standard genome sequencing and annotation.</title>
        <authorList>
            <consortium name="The Broad Institute Genomics Platform"/>
            <consortium name="The Broad Institute Genome Sequencing Center for Infectious Disease"/>
            <person name="Wu L."/>
            <person name="Ma J."/>
        </authorList>
    </citation>
    <scope>NUCLEOTIDE SEQUENCE [LARGE SCALE GENOMIC DNA]</scope>
    <source>
        <strain evidence="9">JCM 19134</strain>
    </source>
</reference>
<organism evidence="8 9">
    <name type="scientific">Halioxenophilus aromaticivorans</name>
    <dbReference type="NCBI Taxonomy" id="1306992"/>
    <lineage>
        <taxon>Bacteria</taxon>
        <taxon>Pseudomonadati</taxon>
        <taxon>Pseudomonadota</taxon>
        <taxon>Gammaproteobacteria</taxon>
        <taxon>Alteromonadales</taxon>
        <taxon>Alteromonadaceae</taxon>
        <taxon>Halioxenophilus</taxon>
    </lineage>
</organism>
<dbReference type="AlphaFoldDB" id="A0AAV3U1X0"/>
<feature type="transmembrane region" description="Helical" evidence="6">
    <location>
        <begin position="273"/>
        <end position="289"/>
    </location>
</feature>
<keyword evidence="4" id="KW-0808">Transferase</keyword>
<keyword evidence="6" id="KW-1133">Transmembrane helix</keyword>
<dbReference type="PANTHER" id="PTHR43646">
    <property type="entry name" value="GLYCOSYLTRANSFERASE"/>
    <property type="match status" value="1"/>
</dbReference>
<accession>A0AAV3U1X0</accession>
<evidence type="ECO:0000256" key="5">
    <source>
        <dbReference type="ARBA" id="ARBA00023136"/>
    </source>
</evidence>
<dbReference type="InterPro" id="IPR001173">
    <property type="entry name" value="Glyco_trans_2-like"/>
</dbReference>
<protein>
    <submittedName>
        <fullName evidence="8">Glycosyltransferase</fullName>
    </submittedName>
</protein>
<evidence type="ECO:0000313" key="9">
    <source>
        <dbReference type="Proteomes" id="UP001409585"/>
    </source>
</evidence>
<dbReference type="GO" id="GO:0005886">
    <property type="term" value="C:plasma membrane"/>
    <property type="evidence" value="ECO:0007669"/>
    <property type="project" value="UniProtKB-SubCell"/>
</dbReference>
<comment type="subcellular location">
    <subcellularLocation>
        <location evidence="1">Cell membrane</location>
    </subcellularLocation>
</comment>
<evidence type="ECO:0000259" key="7">
    <source>
        <dbReference type="Pfam" id="PF00535"/>
    </source>
</evidence>
<gene>
    <name evidence="8" type="ORF">GCM10025791_17780</name>
</gene>
<feature type="transmembrane region" description="Helical" evidence="6">
    <location>
        <begin position="296"/>
        <end position="316"/>
    </location>
</feature>
<dbReference type="Proteomes" id="UP001409585">
    <property type="component" value="Unassembled WGS sequence"/>
</dbReference>
<evidence type="ECO:0000256" key="4">
    <source>
        <dbReference type="ARBA" id="ARBA00022679"/>
    </source>
</evidence>
<keyword evidence="6" id="KW-0812">Transmembrane</keyword>
<feature type="domain" description="Glycosyltransferase 2-like" evidence="7">
    <location>
        <begin position="4"/>
        <end position="149"/>
    </location>
</feature>
<dbReference type="Gene3D" id="3.90.550.10">
    <property type="entry name" value="Spore Coat Polysaccharide Biosynthesis Protein SpsA, Chain A"/>
    <property type="match status" value="1"/>
</dbReference>
<evidence type="ECO:0000256" key="6">
    <source>
        <dbReference type="SAM" id="Phobius"/>
    </source>
</evidence>
<proteinExistence type="predicted"/>
<dbReference type="RefSeq" id="WP_345420319.1">
    <property type="nucleotide sequence ID" value="NZ_AP031496.1"/>
</dbReference>
<keyword evidence="5 6" id="KW-0472">Membrane</keyword>
<keyword evidence="2" id="KW-1003">Cell membrane</keyword>
<dbReference type="GO" id="GO:0016757">
    <property type="term" value="F:glycosyltransferase activity"/>
    <property type="evidence" value="ECO:0007669"/>
    <property type="project" value="UniProtKB-KW"/>
</dbReference>
<name>A0AAV3U1X0_9ALTE</name>
<sequence length="333" mass="37080">MKVSVIIKALNEEANIERSIQSALHAVSKIPGGGEVILADSLSTDQTVALAQQHPVVIAQLKNPRDRSCGIGAQLGFNVAQGEYLYILDADMEFHDGFLTSCVQHLDDNPQCAGVGGLITEMETSNREFLERYKRKANTLVKAGKVSFLGMGGLYRRCAIQQVGYFTNKTLNSYEEFELGARLNNQGWELTRLNIPGVMHYGYQIGEYALLLKRLKTGYIYGLGELLRSVWRKPYFVFTLRNLRQIRIYAAYFAWFAVAVLGLLFSVFSALPVWLPLFWLLLPVVALAVKKRGLSAAVYTVVSGVFNGWGMLAGFVKSKPSDPMAEFEFQVVS</sequence>
<keyword evidence="9" id="KW-1185">Reference proteome</keyword>
<dbReference type="EMBL" id="BAABLX010000009">
    <property type="protein sequence ID" value="GAA4939912.1"/>
    <property type="molecule type" value="Genomic_DNA"/>
</dbReference>
<evidence type="ECO:0000256" key="1">
    <source>
        <dbReference type="ARBA" id="ARBA00004236"/>
    </source>
</evidence>